<evidence type="ECO:0000256" key="1">
    <source>
        <dbReference type="ARBA" id="ARBA00023015"/>
    </source>
</evidence>
<keyword evidence="6" id="KW-1185">Reference proteome</keyword>
<reference evidence="5 6" key="1">
    <citation type="submission" date="2016-05" db="EMBL/GenBank/DDBJ databases">
        <title>Paenibacillus sp. 1ZS3-15 nov., isolated from the rhizosphere soil.</title>
        <authorList>
            <person name="Zhang X.X."/>
            <person name="Zhang J."/>
        </authorList>
    </citation>
    <scope>NUCLEOTIDE SEQUENCE [LARGE SCALE GENOMIC DNA]</scope>
    <source>
        <strain evidence="5 6">1ZS3-15</strain>
    </source>
</reference>
<dbReference type="PANTHER" id="PTHR42756:SF1">
    <property type="entry name" value="TRANSCRIPTIONAL REPRESSOR OF EMRAB OPERON"/>
    <property type="match status" value="1"/>
</dbReference>
<evidence type="ECO:0000313" key="6">
    <source>
        <dbReference type="Proteomes" id="UP000078454"/>
    </source>
</evidence>
<keyword evidence="1" id="KW-0805">Transcription regulation</keyword>
<dbReference type="PRINTS" id="PR00598">
    <property type="entry name" value="HTHMARR"/>
</dbReference>
<accession>A0A198AKC9</accession>
<keyword evidence="2" id="KW-0238">DNA-binding</keyword>
<comment type="caution">
    <text evidence="5">The sequence shown here is derived from an EMBL/GenBank/DDBJ whole genome shotgun (WGS) entry which is preliminary data.</text>
</comment>
<dbReference type="RefSeq" id="WP_068662949.1">
    <property type="nucleotide sequence ID" value="NZ_LYPB01000049.1"/>
</dbReference>
<feature type="domain" description="HTH marR-type" evidence="4">
    <location>
        <begin position="1"/>
        <end position="139"/>
    </location>
</feature>
<proteinExistence type="predicted"/>
<name>A0A198AKC9_9BACL</name>
<dbReference type="Gene3D" id="1.10.10.10">
    <property type="entry name" value="Winged helix-like DNA-binding domain superfamily/Winged helix DNA-binding domain"/>
    <property type="match status" value="1"/>
</dbReference>
<evidence type="ECO:0000313" key="5">
    <source>
        <dbReference type="EMBL" id="OAS21378.1"/>
    </source>
</evidence>
<gene>
    <name evidence="5" type="ORF">A8708_31415</name>
</gene>
<dbReference type="PROSITE" id="PS01117">
    <property type="entry name" value="HTH_MARR_1"/>
    <property type="match status" value="1"/>
</dbReference>
<dbReference type="GO" id="GO:0003700">
    <property type="term" value="F:DNA-binding transcription factor activity"/>
    <property type="evidence" value="ECO:0007669"/>
    <property type="project" value="InterPro"/>
</dbReference>
<dbReference type="STRING" id="1850517.A8708_31415"/>
<protein>
    <submittedName>
        <fullName evidence="5">MarR family transcriptional regulator</fullName>
    </submittedName>
</protein>
<dbReference type="Pfam" id="PF01047">
    <property type="entry name" value="MarR"/>
    <property type="match status" value="1"/>
</dbReference>
<dbReference type="Proteomes" id="UP000078454">
    <property type="component" value="Unassembled WGS sequence"/>
</dbReference>
<dbReference type="PANTHER" id="PTHR42756">
    <property type="entry name" value="TRANSCRIPTIONAL REGULATOR, MARR"/>
    <property type="match status" value="1"/>
</dbReference>
<sequence length="152" mass="17436">MKQLPQYVNVREVLQLLVRRFGLLQKDGAQCCGISVVQSHIIYELYKRPEIALNELSDVLSIDTSTLSRQVQQLVENDLLNRLPDPKDRRYVVLSLTEKGEEQYNEIAKTMEEYVLGIFKNVPEDKREQVLESLQILSDAMSLSPNCCTPPL</sequence>
<dbReference type="InterPro" id="IPR036388">
    <property type="entry name" value="WH-like_DNA-bd_sf"/>
</dbReference>
<dbReference type="InterPro" id="IPR000835">
    <property type="entry name" value="HTH_MarR-typ"/>
</dbReference>
<evidence type="ECO:0000256" key="3">
    <source>
        <dbReference type="ARBA" id="ARBA00023163"/>
    </source>
</evidence>
<evidence type="ECO:0000259" key="4">
    <source>
        <dbReference type="PROSITE" id="PS50995"/>
    </source>
</evidence>
<dbReference type="InterPro" id="IPR036390">
    <property type="entry name" value="WH_DNA-bd_sf"/>
</dbReference>
<dbReference type="OrthoDB" id="1853358at2"/>
<dbReference type="EMBL" id="LYPB01000049">
    <property type="protein sequence ID" value="OAS21378.1"/>
    <property type="molecule type" value="Genomic_DNA"/>
</dbReference>
<keyword evidence="3" id="KW-0804">Transcription</keyword>
<evidence type="ECO:0000256" key="2">
    <source>
        <dbReference type="ARBA" id="ARBA00023125"/>
    </source>
</evidence>
<dbReference type="AlphaFoldDB" id="A0A198AKC9"/>
<organism evidence="5 6">
    <name type="scientific">Paenibacillus oryzisoli</name>
    <dbReference type="NCBI Taxonomy" id="1850517"/>
    <lineage>
        <taxon>Bacteria</taxon>
        <taxon>Bacillati</taxon>
        <taxon>Bacillota</taxon>
        <taxon>Bacilli</taxon>
        <taxon>Bacillales</taxon>
        <taxon>Paenibacillaceae</taxon>
        <taxon>Paenibacillus</taxon>
    </lineage>
</organism>
<dbReference type="SMART" id="SM00347">
    <property type="entry name" value="HTH_MARR"/>
    <property type="match status" value="1"/>
</dbReference>
<dbReference type="SUPFAM" id="SSF46785">
    <property type="entry name" value="Winged helix' DNA-binding domain"/>
    <property type="match status" value="1"/>
</dbReference>
<dbReference type="InterPro" id="IPR023187">
    <property type="entry name" value="Tscrpt_reg_MarR-type_CS"/>
</dbReference>
<dbReference type="GO" id="GO:0003677">
    <property type="term" value="F:DNA binding"/>
    <property type="evidence" value="ECO:0007669"/>
    <property type="project" value="UniProtKB-KW"/>
</dbReference>
<dbReference type="PROSITE" id="PS50995">
    <property type="entry name" value="HTH_MARR_2"/>
    <property type="match status" value="1"/>
</dbReference>